<sequence>MNQLKVLTLLIIFIFLQDNLYALSSTKAYRIQQQDTSKLIKKATKKLGFFEKLFKHNDSAKLARKFIHQNHKKLKDKKTPTFPTGTTDVDLEKSFLKTDKNFELGYEVFGWYPYWEKDYYKHINFSLLSTVAYFSYEVNPSTGKAISTHEWETTSLIDSIKAYPNKKILLTVSNFGERNNRRFLRNSKSIDTLISNLIKLLDKRKGDGVCIDFEGIQKKEKDDYTGFLLTLSSRLKKVNKDYKIYAAVPSVNLTYVLDFKSLNQAIDKFVIMGYDYYGKTSSIAGPVAPLLSGKSWEPFNLTESVKYYLKEGVPNSKLILALPTYGSLWVTDNQSLQSKAKKYIGSRTYSYIKSEIENNEAVYIEPISKSAYSTYRVKGKKTEYRQCWFENDSSFVYKTNLIKKNKLAGLGLWALGYDKGYDDIWNVIYNELSKEEKAAMDASTDGSSEGEGTQGGDSNTSQQGNASTTEDDSDSTGVLQKISNALGVDDPDSKINKTEKELASITDYKTILLYIMCFALFFGCIGFLSAMMFPNTRANFFNSTSLKIYYSAFMLLLTIVIFRMQQWIDNSIVTLIIGFILGGIAYYIANTFVERKKKELP</sequence>
<dbReference type="InterPro" id="IPR011583">
    <property type="entry name" value="Chitinase_II/V-like_cat"/>
</dbReference>
<evidence type="ECO:0000256" key="5">
    <source>
        <dbReference type="SAM" id="Phobius"/>
    </source>
</evidence>
<dbReference type="EC" id="3.2.1.14" evidence="2"/>
<keyword evidence="3" id="KW-0624">Polysaccharide degradation</keyword>
<evidence type="ECO:0000259" key="6">
    <source>
        <dbReference type="PROSITE" id="PS51910"/>
    </source>
</evidence>
<dbReference type="Gene3D" id="3.10.50.10">
    <property type="match status" value="1"/>
</dbReference>
<feature type="transmembrane region" description="Helical" evidence="5">
    <location>
        <begin position="546"/>
        <end position="565"/>
    </location>
</feature>
<dbReference type="PROSITE" id="PS51910">
    <property type="entry name" value="GH18_2"/>
    <property type="match status" value="1"/>
</dbReference>
<accession>A0ABT8W740</accession>
<dbReference type="SMART" id="SM00636">
    <property type="entry name" value="Glyco_18"/>
    <property type="match status" value="1"/>
</dbReference>
<dbReference type="EMBL" id="JAUOEK010000056">
    <property type="protein sequence ID" value="MDO5968954.1"/>
    <property type="molecule type" value="Genomic_DNA"/>
</dbReference>
<dbReference type="InterPro" id="IPR017853">
    <property type="entry name" value="GH"/>
</dbReference>
<dbReference type="RefSeq" id="WP_303276639.1">
    <property type="nucleotide sequence ID" value="NZ_JAUOEK010000056.1"/>
</dbReference>
<dbReference type="PANTHER" id="PTHR11177">
    <property type="entry name" value="CHITINASE"/>
    <property type="match status" value="1"/>
</dbReference>
<dbReference type="InterPro" id="IPR029070">
    <property type="entry name" value="Chitinase_insertion_sf"/>
</dbReference>
<reference evidence="7" key="1">
    <citation type="submission" date="2023-07" db="EMBL/GenBank/DDBJ databases">
        <title>Two novel species in the genus Flavivirga.</title>
        <authorList>
            <person name="Kwon K."/>
        </authorList>
    </citation>
    <scope>NUCLEOTIDE SEQUENCE</scope>
    <source>
        <strain evidence="7">KCTC 52353</strain>
    </source>
</reference>
<dbReference type="InterPro" id="IPR001223">
    <property type="entry name" value="Glyco_hydro18_cat"/>
</dbReference>
<dbReference type="InterPro" id="IPR050314">
    <property type="entry name" value="Glycosyl_Hydrlase_18"/>
</dbReference>
<dbReference type="SUPFAM" id="SSF51445">
    <property type="entry name" value="(Trans)glycosidases"/>
    <property type="match status" value="1"/>
</dbReference>
<keyword evidence="3" id="KW-0119">Carbohydrate metabolism</keyword>
<feature type="domain" description="GH18" evidence="6">
    <location>
        <begin position="106"/>
        <end position="435"/>
    </location>
</feature>
<organism evidence="7 8">
    <name type="scientific">Flavivirga aquimarina</name>
    <dbReference type="NCBI Taxonomy" id="2027862"/>
    <lineage>
        <taxon>Bacteria</taxon>
        <taxon>Pseudomonadati</taxon>
        <taxon>Bacteroidota</taxon>
        <taxon>Flavobacteriia</taxon>
        <taxon>Flavobacteriales</taxon>
        <taxon>Flavobacteriaceae</taxon>
        <taxon>Flavivirga</taxon>
    </lineage>
</organism>
<comment type="caution">
    <text evidence="7">The sequence shown here is derived from an EMBL/GenBank/DDBJ whole genome shotgun (WGS) entry which is preliminary data.</text>
</comment>
<comment type="catalytic activity">
    <reaction evidence="1">
        <text>Random endo-hydrolysis of N-acetyl-beta-D-glucosaminide (1-&gt;4)-beta-linkages in chitin and chitodextrins.</text>
        <dbReference type="EC" id="3.2.1.14"/>
    </reaction>
</comment>
<feature type="compositionally biased region" description="Polar residues" evidence="4">
    <location>
        <begin position="444"/>
        <end position="468"/>
    </location>
</feature>
<name>A0ABT8W740_9FLAO</name>
<keyword evidence="3" id="KW-0146">Chitin degradation</keyword>
<dbReference type="Gene3D" id="3.20.20.80">
    <property type="entry name" value="Glycosidases"/>
    <property type="match status" value="1"/>
</dbReference>
<feature type="transmembrane region" description="Helical" evidence="5">
    <location>
        <begin position="571"/>
        <end position="589"/>
    </location>
</feature>
<protein>
    <recommendedName>
        <fullName evidence="2">chitinase</fullName>
        <ecNumber evidence="2">3.2.1.14</ecNumber>
    </recommendedName>
</protein>
<evidence type="ECO:0000313" key="7">
    <source>
        <dbReference type="EMBL" id="MDO5968954.1"/>
    </source>
</evidence>
<evidence type="ECO:0000256" key="3">
    <source>
        <dbReference type="ARBA" id="ARBA00023024"/>
    </source>
</evidence>
<evidence type="ECO:0000313" key="8">
    <source>
        <dbReference type="Proteomes" id="UP001176883"/>
    </source>
</evidence>
<keyword evidence="5" id="KW-0472">Membrane</keyword>
<keyword evidence="5" id="KW-1133">Transmembrane helix</keyword>
<dbReference type="PANTHER" id="PTHR11177:SF317">
    <property type="entry name" value="CHITINASE 12-RELATED"/>
    <property type="match status" value="1"/>
</dbReference>
<keyword evidence="7" id="KW-0378">Hydrolase</keyword>
<evidence type="ECO:0000256" key="1">
    <source>
        <dbReference type="ARBA" id="ARBA00000822"/>
    </source>
</evidence>
<dbReference type="Proteomes" id="UP001176883">
    <property type="component" value="Unassembled WGS sequence"/>
</dbReference>
<keyword evidence="5" id="KW-0812">Transmembrane</keyword>
<evidence type="ECO:0000256" key="4">
    <source>
        <dbReference type="SAM" id="MobiDB-lite"/>
    </source>
</evidence>
<proteinExistence type="predicted"/>
<dbReference type="GO" id="GO:0016787">
    <property type="term" value="F:hydrolase activity"/>
    <property type="evidence" value="ECO:0007669"/>
    <property type="project" value="UniProtKB-KW"/>
</dbReference>
<evidence type="ECO:0000256" key="2">
    <source>
        <dbReference type="ARBA" id="ARBA00012729"/>
    </source>
</evidence>
<feature type="region of interest" description="Disordered" evidence="4">
    <location>
        <begin position="439"/>
        <end position="476"/>
    </location>
</feature>
<gene>
    <name evidence="7" type="ORF">Q4Q35_03965</name>
</gene>
<feature type="transmembrane region" description="Helical" evidence="5">
    <location>
        <begin position="511"/>
        <end position="534"/>
    </location>
</feature>
<keyword evidence="8" id="KW-1185">Reference proteome</keyword>
<dbReference type="Pfam" id="PF00704">
    <property type="entry name" value="Glyco_hydro_18"/>
    <property type="match status" value="1"/>
</dbReference>